<dbReference type="AlphaFoldDB" id="A0A1Z4NA93"/>
<feature type="domain" description="Cyanobacterial TRADD-N associated 2 transmembrane" evidence="2">
    <location>
        <begin position="38"/>
        <end position="101"/>
    </location>
</feature>
<organism evidence="3 4">
    <name type="scientific">Tolypothrix tenuis PCC 7101</name>
    <dbReference type="NCBI Taxonomy" id="231146"/>
    <lineage>
        <taxon>Bacteria</taxon>
        <taxon>Bacillati</taxon>
        <taxon>Cyanobacteriota</taxon>
        <taxon>Cyanophyceae</taxon>
        <taxon>Nostocales</taxon>
        <taxon>Tolypothrichaceae</taxon>
        <taxon>Tolypothrix</taxon>
    </lineage>
</organism>
<keyword evidence="1" id="KW-0472">Membrane</keyword>
<dbReference type="KEGG" id="ttq:NIES37_66050"/>
<feature type="transmembrane region" description="Helical" evidence="1">
    <location>
        <begin position="49"/>
        <end position="70"/>
    </location>
</feature>
<name>A0A1Z4NA93_9CYAN</name>
<dbReference type="RefSeq" id="WP_321206616.1">
    <property type="nucleotide sequence ID" value="NZ_CAWNJS010000001.1"/>
</dbReference>
<gene>
    <name evidence="3" type="ORF">NIES37_66050</name>
</gene>
<proteinExistence type="predicted"/>
<evidence type="ECO:0000313" key="3">
    <source>
        <dbReference type="EMBL" id="BAZ02592.1"/>
    </source>
</evidence>
<accession>A0A1Z4NA93</accession>
<protein>
    <recommendedName>
        <fullName evidence="2">Cyanobacterial TRADD-N associated 2 transmembrane domain-containing protein</fullName>
    </recommendedName>
</protein>
<evidence type="ECO:0000313" key="4">
    <source>
        <dbReference type="Proteomes" id="UP000218785"/>
    </source>
</evidence>
<keyword evidence="1" id="KW-1133">Transmembrane helix</keyword>
<keyword evidence="1" id="KW-0812">Transmembrane</keyword>
<dbReference type="InterPro" id="IPR048567">
    <property type="entry name" value="CyanoTRADDas_TM"/>
</dbReference>
<evidence type="ECO:0000259" key="2">
    <source>
        <dbReference type="Pfam" id="PF20712"/>
    </source>
</evidence>
<sequence length="111" mass="12306">MISNNNQKQLLSSTQIQVSLTNSNSSQQIKTKMNVTQERLRQARWSFNLAWVMSAMCGIVSLVGVGLSLSGNLPEGSITIMEGIVSSVPWLRLAKDANDRLDRLISEEEQI</sequence>
<reference evidence="3 4" key="1">
    <citation type="submission" date="2017-06" db="EMBL/GenBank/DDBJ databases">
        <title>Genome sequencing of cyanobaciteial culture collection at National Institute for Environmental Studies (NIES).</title>
        <authorList>
            <person name="Hirose Y."/>
            <person name="Shimura Y."/>
            <person name="Fujisawa T."/>
            <person name="Nakamura Y."/>
            <person name="Kawachi M."/>
        </authorList>
    </citation>
    <scope>NUCLEOTIDE SEQUENCE [LARGE SCALE GENOMIC DNA]</scope>
    <source>
        <strain evidence="3 4">NIES-37</strain>
    </source>
</reference>
<evidence type="ECO:0000256" key="1">
    <source>
        <dbReference type="SAM" id="Phobius"/>
    </source>
</evidence>
<dbReference type="EMBL" id="AP018248">
    <property type="protein sequence ID" value="BAZ02592.1"/>
    <property type="molecule type" value="Genomic_DNA"/>
</dbReference>
<keyword evidence="4" id="KW-1185">Reference proteome</keyword>
<dbReference type="Pfam" id="PF20712">
    <property type="entry name" value="CyanoTRADDas_TM"/>
    <property type="match status" value="1"/>
</dbReference>
<dbReference type="Proteomes" id="UP000218785">
    <property type="component" value="Chromosome"/>
</dbReference>